<proteinExistence type="predicted"/>
<dbReference type="AlphaFoldDB" id="A0A4V1HI24"/>
<protein>
    <submittedName>
        <fullName evidence="1">Uncharacterized protein</fullName>
    </submittedName>
</protein>
<evidence type="ECO:0000313" key="1">
    <source>
        <dbReference type="EMBL" id="QCU91033.1"/>
    </source>
</evidence>
<organism evidence="1 2">
    <name type="scientific">Thiomicrorhabdus sediminis</name>
    <dbReference type="NCBI Taxonomy" id="2580412"/>
    <lineage>
        <taxon>Bacteria</taxon>
        <taxon>Pseudomonadati</taxon>
        <taxon>Pseudomonadota</taxon>
        <taxon>Gammaproteobacteria</taxon>
        <taxon>Thiotrichales</taxon>
        <taxon>Piscirickettsiaceae</taxon>
        <taxon>Thiomicrorhabdus</taxon>
    </lineage>
</organism>
<dbReference type="RefSeq" id="WP_138565707.1">
    <property type="nucleotide sequence ID" value="NZ_CP040602.1"/>
</dbReference>
<dbReference type="Proteomes" id="UP000304864">
    <property type="component" value="Chromosome"/>
</dbReference>
<dbReference type="EMBL" id="CP040602">
    <property type="protein sequence ID" value="QCU91033.1"/>
    <property type="molecule type" value="Genomic_DNA"/>
</dbReference>
<keyword evidence="2" id="KW-1185">Reference proteome</keyword>
<name>A0A4V1HI24_9GAMM</name>
<evidence type="ECO:0000313" key="2">
    <source>
        <dbReference type="Proteomes" id="UP000304864"/>
    </source>
</evidence>
<reference evidence="1 2" key="1">
    <citation type="submission" date="2019-05" db="EMBL/GenBank/DDBJ databases">
        <title>Thiomicrorhabdus sediminis sp. nov, a novel sulfur-oxidizing bacterium isolated from coastal sediment.</title>
        <authorList>
            <person name="Liu X."/>
        </authorList>
    </citation>
    <scope>NUCLEOTIDE SEQUENCE [LARGE SCALE GENOMIC DNA]</scope>
    <source>
        <strain evidence="1 2">G1</strain>
    </source>
</reference>
<accession>A0A4V1HI24</accession>
<sequence>MHFLAITGQQCDAFKQLMAENDWPITHQDVGQTELLAYGYVIVWQKSDAEKVVLNYADRQGEVQAQLEVTTAAKTEVQDLLSKLAA</sequence>
<dbReference type="OrthoDB" id="5616152at2"/>
<gene>
    <name evidence="1" type="ORF">FE785_10580</name>
</gene>
<dbReference type="KEGG" id="thig:FE785_10580"/>